<dbReference type="Proteomes" id="UP000691718">
    <property type="component" value="Unassembled WGS sequence"/>
</dbReference>
<keyword evidence="6 9" id="KW-1133">Transmembrane helix</keyword>
<evidence type="ECO:0000259" key="10">
    <source>
        <dbReference type="PROSITE" id="PS50893"/>
    </source>
</evidence>
<dbReference type="InterPro" id="IPR050173">
    <property type="entry name" value="ABC_transporter_C-like"/>
</dbReference>
<evidence type="ECO:0000256" key="3">
    <source>
        <dbReference type="ARBA" id="ARBA00022692"/>
    </source>
</evidence>
<dbReference type="PROSITE" id="PS00211">
    <property type="entry name" value="ABC_TRANSPORTER_1"/>
    <property type="match status" value="2"/>
</dbReference>
<feature type="transmembrane region" description="Helical" evidence="9">
    <location>
        <begin position="971"/>
        <end position="991"/>
    </location>
</feature>
<dbReference type="PROSITE" id="PS50893">
    <property type="entry name" value="ABC_TRANSPORTER_2"/>
    <property type="match status" value="2"/>
</dbReference>
<evidence type="ECO:0000259" key="11">
    <source>
        <dbReference type="PROSITE" id="PS50929"/>
    </source>
</evidence>
<feature type="region of interest" description="Disordered" evidence="8">
    <location>
        <begin position="416"/>
        <end position="486"/>
    </location>
</feature>
<evidence type="ECO:0000256" key="5">
    <source>
        <dbReference type="ARBA" id="ARBA00022840"/>
    </source>
</evidence>
<keyword evidence="2" id="KW-0813">Transport</keyword>
<evidence type="ECO:0000313" key="13">
    <source>
        <dbReference type="Proteomes" id="UP000691718"/>
    </source>
</evidence>
<evidence type="ECO:0000256" key="6">
    <source>
        <dbReference type="ARBA" id="ARBA00022989"/>
    </source>
</evidence>
<feature type="transmembrane region" description="Helical" evidence="9">
    <location>
        <begin position="1084"/>
        <end position="1106"/>
    </location>
</feature>
<dbReference type="GO" id="GO:0140359">
    <property type="term" value="F:ABC-type transporter activity"/>
    <property type="evidence" value="ECO:0007669"/>
    <property type="project" value="InterPro"/>
</dbReference>
<dbReference type="CDD" id="cd03244">
    <property type="entry name" value="ABCC_MRP_domain2"/>
    <property type="match status" value="1"/>
</dbReference>
<comment type="subcellular location">
    <subcellularLocation>
        <location evidence="1">Membrane</location>
        <topology evidence="1">Multi-pass membrane protein</topology>
    </subcellularLocation>
</comment>
<name>A0A8S3XCS3_PARAO</name>
<dbReference type="PANTHER" id="PTHR24223">
    <property type="entry name" value="ATP-BINDING CASSETTE SUB-FAMILY C"/>
    <property type="match status" value="1"/>
</dbReference>
<dbReference type="InterPro" id="IPR017871">
    <property type="entry name" value="ABC_transporter-like_CS"/>
</dbReference>
<gene>
    <name evidence="12" type="ORF">PAPOLLO_LOCUS16714</name>
</gene>
<dbReference type="GO" id="GO:0005524">
    <property type="term" value="F:ATP binding"/>
    <property type="evidence" value="ECO:0007669"/>
    <property type="project" value="UniProtKB-KW"/>
</dbReference>
<dbReference type="FunFam" id="3.40.50.300:FF:000163">
    <property type="entry name" value="Multidrug resistance-associated protein member 4"/>
    <property type="match status" value="1"/>
</dbReference>
<feature type="transmembrane region" description="Helical" evidence="9">
    <location>
        <begin position="215"/>
        <end position="237"/>
    </location>
</feature>
<dbReference type="InterPro" id="IPR011527">
    <property type="entry name" value="ABC1_TM_dom"/>
</dbReference>
<feature type="transmembrane region" description="Helical" evidence="9">
    <location>
        <begin position="874"/>
        <end position="900"/>
    </location>
</feature>
<dbReference type="CDD" id="cd03250">
    <property type="entry name" value="ABCC_MRP_domain1"/>
    <property type="match status" value="1"/>
</dbReference>
<dbReference type="FunFam" id="3.40.50.300:FF:000482">
    <property type="entry name" value="Multidrug resistance-associated protein member 4"/>
    <property type="match status" value="1"/>
</dbReference>
<dbReference type="PANTHER" id="PTHR24223:SF448">
    <property type="entry name" value="FI20146P1-RELATED"/>
    <property type="match status" value="1"/>
</dbReference>
<evidence type="ECO:0000256" key="1">
    <source>
        <dbReference type="ARBA" id="ARBA00004141"/>
    </source>
</evidence>
<keyword evidence="3 9" id="KW-0812">Transmembrane</keyword>
<reference evidence="12" key="1">
    <citation type="submission" date="2021-04" db="EMBL/GenBank/DDBJ databases">
        <authorList>
            <person name="Tunstrom K."/>
        </authorList>
    </citation>
    <scope>NUCLEOTIDE SEQUENCE</scope>
</reference>
<dbReference type="GO" id="GO:0016020">
    <property type="term" value="C:membrane"/>
    <property type="evidence" value="ECO:0007669"/>
    <property type="project" value="UniProtKB-SubCell"/>
</dbReference>
<dbReference type="FunFam" id="1.20.1560.10:FF:000014">
    <property type="entry name" value="Multidrug resistance-associated protein member 4"/>
    <property type="match status" value="1"/>
</dbReference>
<sequence length="1415" mass="158010">MCILNCLLIMESLKRKGRPPNPRAKANPLSALTFAWTLPIFWNGFKKEMEEQDLFEPLEEHASSPLGDKFARLWEEEVARAGAKRTPSLLRVIMKAYAARCMLYGFVLLVTECGIRIAQPVFLGKLVEYYGPEQNTMKPREAFLYAGAVILCSALNVFVTHPYMMAILHMGMKFRVACCSLIYRKSLRLSKTALGETTVGQVVNLLSNDVNRFDVAIIFLHYLWIGPLATVIVAYFMWLEIGWAAVVGVGFMLAFIPLQAYFGKRTSVLRLKTALRTDERVRLMNEILSGIQVIKMYTWEKPFADLVAKARKQEIKQIRATSYIRGVLTSFIMFTTRICLFFSILAFVLGQNNVITAKQVFVVTSFYNILRQTMTVFFPQGIAQVAEASISIKRLQSFMLYEDTTKPVPGLAEIQTAAKKKPKEEDKSKEDIITAEDKFESTDEKKPETEVAESSEQKDEAKGNGNVSLAPLESGEDDDEELATRVDQDARGVRLRHATAKWIAAHAENTLTDMSLTIKPGKLIAVIGPVGAGKSSLLHVLLRELPLQSGTVHVGGTVSYASQEPWLFAGSVRQNILFGQPMDRPRYNTVVRRCALDRDFALFPHGDKTVVGERGVSLSGGQRARISLARAVYKRADIYLLDDPLSAVDAHVGRHLFESCVVGYLRNTTRILVTHQLQFLRDVDQIIILKNGTIAAAGDFETLSASGLDFATLLARGESEEEKPKQSQDTTNTELEDSMLQGSFRKRQLSIHSVSSVDNLTGAAPPEGGREEAEMRSAGAVSGAVYAAYLRAQGHPLLVALMLVVTVLTQLLGSGADWWTSYWVNLEEDLPRSFMNTLDNNNTTGPLERTENFTNPLIDNAQFVRSSLTRYDCIYIYSAMVAALVAVALLRSFMFFWLAMRASTRLHNNMFASITRAPMRFFHTNPSGRILNRFSKDMGAVDEVLPSALLDVLQIGLSLIGIVVVVAVVNWWLLIPTVAIGFVFYGLRIVYLASSRSIKRLEGVTRSPVFSHLNATLQGITTIRAFGAQEALIREFDNHQDVHSSAWYLFIASSRAFGFWLDLVCVVYIAIVTLSFLVFDKEEYGGNVGLAITQAMGLTGMFQWGMRQSTELENQMTSVERIQEYSTIESEPPLESEPSKKPPPSWPEAGRLEFRRVFLYYAPSEPPVLKDLSFLILPKEKVGIVGRTGAGKSSLINALFRLAKLEGEIIIDGRETSMLGLHELRSQISIIPQEPVLFSGTMRHNLDPFDEYPDQVLWRALEEVELKEAVLELPAGLSSRMSEGGGNFSVGQRQLVCLARAIVRRNRLLVLDEATANVDPQTDTLIQTTIRNKFADCTVLTIAHRLHTVMDSDKVLVMDAGQMVEFDHPHILLKKSDGFLRSMVDQTGKVMAETLARVAQQAYEQKYQWKTDTTD</sequence>
<evidence type="ECO:0000256" key="2">
    <source>
        <dbReference type="ARBA" id="ARBA00022448"/>
    </source>
</evidence>
<dbReference type="OrthoDB" id="6500128at2759"/>
<feature type="compositionally biased region" description="Basic and acidic residues" evidence="8">
    <location>
        <begin position="422"/>
        <end position="462"/>
    </location>
</feature>
<proteinExistence type="predicted"/>
<feature type="transmembrane region" description="Helical" evidence="9">
    <location>
        <begin position="944"/>
        <end position="965"/>
    </location>
</feature>
<dbReference type="InterPro" id="IPR003439">
    <property type="entry name" value="ABC_transporter-like_ATP-bd"/>
</dbReference>
<evidence type="ECO:0000256" key="7">
    <source>
        <dbReference type="ARBA" id="ARBA00023136"/>
    </source>
</evidence>
<evidence type="ECO:0000256" key="4">
    <source>
        <dbReference type="ARBA" id="ARBA00022741"/>
    </source>
</evidence>
<dbReference type="EMBL" id="CAJQZP010001125">
    <property type="protein sequence ID" value="CAG5017728.1"/>
    <property type="molecule type" value="Genomic_DNA"/>
</dbReference>
<feature type="transmembrane region" description="Helical" evidence="9">
    <location>
        <begin position="142"/>
        <end position="165"/>
    </location>
</feature>
<feature type="transmembrane region" description="Helical" evidence="9">
    <location>
        <begin position="101"/>
        <end position="122"/>
    </location>
</feature>
<dbReference type="Pfam" id="PF00005">
    <property type="entry name" value="ABC_tran"/>
    <property type="match status" value="2"/>
</dbReference>
<feature type="domain" description="ABC transmembrane type-1" evidence="11">
    <location>
        <begin position="105"/>
        <end position="380"/>
    </location>
</feature>
<organism evidence="12 13">
    <name type="scientific">Parnassius apollo</name>
    <name type="common">Apollo butterfly</name>
    <name type="synonym">Papilio apollo</name>
    <dbReference type="NCBI Taxonomy" id="110799"/>
    <lineage>
        <taxon>Eukaryota</taxon>
        <taxon>Metazoa</taxon>
        <taxon>Ecdysozoa</taxon>
        <taxon>Arthropoda</taxon>
        <taxon>Hexapoda</taxon>
        <taxon>Insecta</taxon>
        <taxon>Pterygota</taxon>
        <taxon>Neoptera</taxon>
        <taxon>Endopterygota</taxon>
        <taxon>Lepidoptera</taxon>
        <taxon>Glossata</taxon>
        <taxon>Ditrysia</taxon>
        <taxon>Papilionoidea</taxon>
        <taxon>Papilionidae</taxon>
        <taxon>Parnassiinae</taxon>
        <taxon>Parnassini</taxon>
        <taxon>Parnassius</taxon>
        <taxon>Parnassius</taxon>
    </lineage>
</organism>
<feature type="region of interest" description="Disordered" evidence="8">
    <location>
        <begin position="1127"/>
        <end position="1147"/>
    </location>
</feature>
<dbReference type="InterPro" id="IPR030240">
    <property type="entry name" value="ABCC4_TMD1"/>
</dbReference>
<feature type="transmembrane region" description="Helical" evidence="9">
    <location>
        <begin position="243"/>
        <end position="262"/>
    </location>
</feature>
<dbReference type="PROSITE" id="PS50929">
    <property type="entry name" value="ABC_TM1F"/>
    <property type="match status" value="2"/>
</dbReference>
<dbReference type="CDD" id="cd18593">
    <property type="entry name" value="ABC_6TM_MRP4_D1_like"/>
    <property type="match status" value="1"/>
</dbReference>
<feature type="domain" description="ABC transmembrane type-1" evidence="11">
    <location>
        <begin position="800"/>
        <end position="1114"/>
    </location>
</feature>
<comment type="caution">
    <text evidence="12">The sequence shown here is derived from an EMBL/GenBank/DDBJ whole genome shotgun (WGS) entry which is preliminary data.</text>
</comment>
<keyword evidence="13" id="KW-1185">Reference proteome</keyword>
<dbReference type="FunFam" id="1.20.1560.10:FF:000026">
    <property type="entry name" value="Multidrug resistance-associated protein lethal(2)03659"/>
    <property type="match status" value="1"/>
</dbReference>
<protein>
    <submittedName>
        <fullName evidence="12">(apollo) hypothetical protein</fullName>
    </submittedName>
</protein>
<dbReference type="SMART" id="SM00382">
    <property type="entry name" value="AAA"/>
    <property type="match status" value="2"/>
</dbReference>
<dbReference type="InterPro" id="IPR003593">
    <property type="entry name" value="AAA+_ATPase"/>
</dbReference>
<keyword evidence="5" id="KW-0067">ATP-binding</keyword>
<feature type="domain" description="ABC transporter" evidence="10">
    <location>
        <begin position="1152"/>
        <end position="1385"/>
    </location>
</feature>
<evidence type="ECO:0000256" key="8">
    <source>
        <dbReference type="SAM" id="MobiDB-lite"/>
    </source>
</evidence>
<dbReference type="GO" id="GO:0016887">
    <property type="term" value="F:ATP hydrolysis activity"/>
    <property type="evidence" value="ECO:0007669"/>
    <property type="project" value="InterPro"/>
</dbReference>
<evidence type="ECO:0000313" key="12">
    <source>
        <dbReference type="EMBL" id="CAG5017728.1"/>
    </source>
</evidence>
<dbReference type="Pfam" id="PF00664">
    <property type="entry name" value="ABC_membrane"/>
    <property type="match status" value="2"/>
</dbReference>
<accession>A0A8S3XCS3</accession>
<keyword evidence="4" id="KW-0547">Nucleotide-binding</keyword>
<keyword evidence="7 9" id="KW-0472">Membrane</keyword>
<feature type="domain" description="ABC transporter" evidence="10">
    <location>
        <begin position="493"/>
        <end position="716"/>
    </location>
</feature>
<feature type="transmembrane region" description="Helical" evidence="9">
    <location>
        <begin position="326"/>
        <end position="349"/>
    </location>
</feature>
<evidence type="ECO:0000256" key="9">
    <source>
        <dbReference type="SAM" id="Phobius"/>
    </source>
</evidence>
<feature type="transmembrane region" description="Helical" evidence="9">
    <location>
        <begin position="1057"/>
        <end position="1078"/>
    </location>
</feature>